<keyword evidence="10 16" id="KW-0663">Pyridoxal phosphate</keyword>
<dbReference type="Proteomes" id="UP000318626">
    <property type="component" value="Chromosome"/>
</dbReference>
<evidence type="ECO:0000256" key="14">
    <source>
        <dbReference type="ARBA" id="ARBA00049229"/>
    </source>
</evidence>
<evidence type="ECO:0000256" key="17">
    <source>
        <dbReference type="RuleBase" id="RU364094"/>
    </source>
</evidence>
<dbReference type="FunFam" id="3.30.470.10:FF:000006">
    <property type="entry name" value="Branched-chain-amino-acid aminotransferase"/>
    <property type="match status" value="1"/>
</dbReference>
<evidence type="ECO:0000256" key="12">
    <source>
        <dbReference type="ARBA" id="ARBA00048212"/>
    </source>
</evidence>
<dbReference type="Pfam" id="PF01063">
    <property type="entry name" value="Aminotran_4"/>
    <property type="match status" value="1"/>
</dbReference>
<dbReference type="UniPathway" id="UPA00049">
    <property type="reaction ID" value="UER00062"/>
</dbReference>
<evidence type="ECO:0000256" key="13">
    <source>
        <dbReference type="ARBA" id="ARBA00048798"/>
    </source>
</evidence>
<comment type="pathway">
    <text evidence="5 17">Amino-acid biosynthesis; L-leucine biosynthesis; L-leucine from 3-methyl-2-oxobutanoate: step 4/4.</text>
</comment>
<dbReference type="InterPro" id="IPR005785">
    <property type="entry name" value="B_amino_transI"/>
</dbReference>
<keyword evidence="11 17" id="KW-0100">Branched-chain amino acid biosynthesis</keyword>
<comment type="cofactor">
    <cofactor evidence="1 16">
        <name>pyridoxal 5'-phosphate</name>
        <dbReference type="ChEBI" id="CHEBI:597326"/>
    </cofactor>
</comment>
<dbReference type="EMBL" id="CP036289">
    <property type="protein sequence ID" value="QDU77688.1"/>
    <property type="molecule type" value="Genomic_DNA"/>
</dbReference>
<dbReference type="CDD" id="cd01558">
    <property type="entry name" value="D-AAT_like"/>
    <property type="match status" value="1"/>
</dbReference>
<dbReference type="SUPFAM" id="SSF56752">
    <property type="entry name" value="D-aminoacid aminotransferase-like PLP-dependent enzymes"/>
    <property type="match status" value="1"/>
</dbReference>
<dbReference type="InterPro" id="IPR018300">
    <property type="entry name" value="Aminotrans_IV_CS"/>
</dbReference>
<evidence type="ECO:0000256" key="9">
    <source>
        <dbReference type="ARBA" id="ARBA00022679"/>
    </source>
</evidence>
<keyword evidence="7 17" id="KW-0032">Aminotransferase</keyword>
<dbReference type="InterPro" id="IPR050571">
    <property type="entry name" value="Class-IV_PLP-Dep_Aminotrnsfr"/>
</dbReference>
<evidence type="ECO:0000313" key="18">
    <source>
        <dbReference type="EMBL" id="QDU77688.1"/>
    </source>
</evidence>
<dbReference type="InterPro" id="IPR001544">
    <property type="entry name" value="Aminotrans_IV"/>
</dbReference>
<dbReference type="AlphaFoldDB" id="A0A518CEN7"/>
<evidence type="ECO:0000256" key="11">
    <source>
        <dbReference type="ARBA" id="ARBA00023304"/>
    </source>
</evidence>
<keyword evidence="9 17" id="KW-0808">Transferase</keyword>
<dbReference type="Gene3D" id="3.30.470.10">
    <property type="match status" value="1"/>
</dbReference>
<comment type="catalytic activity">
    <reaction evidence="12 17">
        <text>L-valine + 2-oxoglutarate = 3-methyl-2-oxobutanoate + L-glutamate</text>
        <dbReference type="Rhea" id="RHEA:24813"/>
        <dbReference type="ChEBI" id="CHEBI:11851"/>
        <dbReference type="ChEBI" id="CHEBI:16810"/>
        <dbReference type="ChEBI" id="CHEBI:29985"/>
        <dbReference type="ChEBI" id="CHEBI:57762"/>
        <dbReference type="EC" id="2.6.1.42"/>
    </reaction>
</comment>
<evidence type="ECO:0000256" key="15">
    <source>
        <dbReference type="RuleBase" id="RU004106"/>
    </source>
</evidence>
<evidence type="ECO:0000256" key="3">
    <source>
        <dbReference type="ARBA" id="ARBA00004824"/>
    </source>
</evidence>
<comment type="pathway">
    <text evidence="3 17">Amino-acid biosynthesis; L-isoleucine biosynthesis; L-isoleucine from 2-oxobutanoate: step 4/4.</text>
</comment>
<organism evidence="18 19">
    <name type="scientific">Bremerella volcania</name>
    <dbReference type="NCBI Taxonomy" id="2527984"/>
    <lineage>
        <taxon>Bacteria</taxon>
        <taxon>Pseudomonadati</taxon>
        <taxon>Planctomycetota</taxon>
        <taxon>Planctomycetia</taxon>
        <taxon>Pirellulales</taxon>
        <taxon>Pirellulaceae</taxon>
        <taxon>Bremerella</taxon>
    </lineage>
</organism>
<dbReference type="PROSITE" id="PS00770">
    <property type="entry name" value="AA_TRANSFER_CLASS_4"/>
    <property type="match status" value="1"/>
</dbReference>
<evidence type="ECO:0000256" key="16">
    <source>
        <dbReference type="RuleBase" id="RU004516"/>
    </source>
</evidence>
<evidence type="ECO:0000256" key="5">
    <source>
        <dbReference type="ARBA" id="ARBA00005072"/>
    </source>
</evidence>
<dbReference type="EC" id="2.6.1.42" evidence="17"/>
<evidence type="ECO:0000313" key="19">
    <source>
        <dbReference type="Proteomes" id="UP000318626"/>
    </source>
</evidence>
<evidence type="ECO:0000256" key="10">
    <source>
        <dbReference type="ARBA" id="ARBA00022898"/>
    </source>
</evidence>
<comment type="catalytic activity">
    <reaction evidence="14 17">
        <text>L-leucine + 2-oxoglutarate = 4-methyl-2-oxopentanoate + L-glutamate</text>
        <dbReference type="Rhea" id="RHEA:18321"/>
        <dbReference type="ChEBI" id="CHEBI:16810"/>
        <dbReference type="ChEBI" id="CHEBI:17865"/>
        <dbReference type="ChEBI" id="CHEBI:29985"/>
        <dbReference type="ChEBI" id="CHEBI:57427"/>
        <dbReference type="EC" id="2.6.1.42"/>
    </reaction>
</comment>
<proteinExistence type="inferred from homology"/>
<dbReference type="GO" id="GO:0052654">
    <property type="term" value="F:L-leucine-2-oxoglutarate transaminase activity"/>
    <property type="evidence" value="ECO:0007669"/>
    <property type="project" value="RHEA"/>
</dbReference>
<evidence type="ECO:0000256" key="8">
    <source>
        <dbReference type="ARBA" id="ARBA00022605"/>
    </source>
</evidence>
<comment type="catalytic activity">
    <reaction evidence="13 17">
        <text>L-isoleucine + 2-oxoglutarate = (S)-3-methyl-2-oxopentanoate + L-glutamate</text>
        <dbReference type="Rhea" id="RHEA:24801"/>
        <dbReference type="ChEBI" id="CHEBI:16810"/>
        <dbReference type="ChEBI" id="CHEBI:29985"/>
        <dbReference type="ChEBI" id="CHEBI:35146"/>
        <dbReference type="ChEBI" id="CHEBI:58045"/>
        <dbReference type="EC" id="2.6.1.42"/>
    </reaction>
</comment>
<evidence type="ECO:0000256" key="4">
    <source>
        <dbReference type="ARBA" id="ARBA00004931"/>
    </source>
</evidence>
<evidence type="ECO:0000256" key="1">
    <source>
        <dbReference type="ARBA" id="ARBA00001933"/>
    </source>
</evidence>
<comment type="similarity">
    <text evidence="6 15">Belongs to the class-IV pyridoxal-phosphate-dependent aminotransferase family.</text>
</comment>
<keyword evidence="8 17" id="KW-0028">Amino-acid biosynthesis</keyword>
<dbReference type="GO" id="GO:0009098">
    <property type="term" value="P:L-leucine biosynthetic process"/>
    <property type="evidence" value="ECO:0007669"/>
    <property type="project" value="UniProtKB-UniPathway"/>
</dbReference>
<dbReference type="InterPro" id="IPR036038">
    <property type="entry name" value="Aminotransferase-like"/>
</dbReference>
<accession>A0A518CEN7</accession>
<name>A0A518CEN7_9BACT</name>
<dbReference type="GO" id="GO:0005829">
    <property type="term" value="C:cytosol"/>
    <property type="evidence" value="ECO:0007669"/>
    <property type="project" value="TreeGrafter"/>
</dbReference>
<reference evidence="19" key="1">
    <citation type="submission" date="2019-02" db="EMBL/GenBank/DDBJ databases">
        <title>Deep-cultivation of Planctomycetes and their phenomic and genomic characterization uncovers novel biology.</title>
        <authorList>
            <person name="Wiegand S."/>
            <person name="Jogler M."/>
            <person name="Boedeker C."/>
            <person name="Pinto D."/>
            <person name="Vollmers J."/>
            <person name="Rivas-Marin E."/>
            <person name="Kohn T."/>
            <person name="Peeters S.H."/>
            <person name="Heuer A."/>
            <person name="Rast P."/>
            <person name="Oberbeckmann S."/>
            <person name="Bunk B."/>
            <person name="Jeske O."/>
            <person name="Meyerdierks A."/>
            <person name="Storesund J.E."/>
            <person name="Kallscheuer N."/>
            <person name="Luecker S."/>
            <person name="Lage O.M."/>
            <person name="Pohl T."/>
            <person name="Merkel B.J."/>
            <person name="Hornburger P."/>
            <person name="Mueller R.-W."/>
            <person name="Bruemmer F."/>
            <person name="Labrenz M."/>
            <person name="Spormann A.M."/>
            <person name="Op den Camp H."/>
            <person name="Overmann J."/>
            <person name="Amann R."/>
            <person name="Jetten M.S.M."/>
            <person name="Mascher T."/>
            <person name="Medema M.H."/>
            <person name="Devos D.P."/>
            <person name="Kaster A.-K."/>
            <person name="Ovreas L."/>
            <person name="Rohde M."/>
            <person name="Galperin M.Y."/>
            <person name="Jogler C."/>
        </authorList>
    </citation>
    <scope>NUCLEOTIDE SEQUENCE [LARGE SCALE GENOMIC DNA]</scope>
    <source>
        <strain evidence="19">Pan97</strain>
    </source>
</reference>
<sequence>MRVSTPHSESPSKIPMSAKVYINGKFFAPNEAMVSVFDHGLLYGDGVFEGLRIYNGKIFRLEQHIRRLYDSAKAICLKIPMTPAEMIDACLETVKQSEFTDGYIRLVITRGAGTLGLGPERTENPQVIIIVDKIKLYPQEFYDNGLAIITAATIRNHPAALSPRIKSLNYLNNIMAKIEASNAGCLEALMLNHKGEVSECTADNIFIVRDGNLLTPPTDAGILEGVTRDVVLELAKKAGIPTFEKTLTRHDIYVADECFMTGTAAEVIGVVKVDDREIGDGKPGPITRKLKALFVEHTMS</sequence>
<dbReference type="GO" id="GO:0009097">
    <property type="term" value="P:isoleucine biosynthetic process"/>
    <property type="evidence" value="ECO:0007669"/>
    <property type="project" value="UniProtKB-UniPathway"/>
</dbReference>
<dbReference type="InterPro" id="IPR043131">
    <property type="entry name" value="BCAT-like_N"/>
</dbReference>
<dbReference type="UniPathway" id="UPA00047">
    <property type="reaction ID" value="UER00058"/>
</dbReference>
<dbReference type="GO" id="GO:0009099">
    <property type="term" value="P:L-valine biosynthetic process"/>
    <property type="evidence" value="ECO:0007669"/>
    <property type="project" value="UniProtKB-UniPathway"/>
</dbReference>
<keyword evidence="19" id="KW-1185">Reference proteome</keyword>
<evidence type="ECO:0000256" key="2">
    <source>
        <dbReference type="ARBA" id="ARBA00003109"/>
    </source>
</evidence>
<evidence type="ECO:0000256" key="6">
    <source>
        <dbReference type="ARBA" id="ARBA00009320"/>
    </source>
</evidence>
<dbReference type="PANTHER" id="PTHR42743">
    <property type="entry name" value="AMINO-ACID AMINOTRANSFERASE"/>
    <property type="match status" value="1"/>
</dbReference>
<dbReference type="NCBIfam" id="NF006185">
    <property type="entry name" value="PRK08320.1"/>
    <property type="match status" value="1"/>
</dbReference>
<evidence type="ECO:0000256" key="7">
    <source>
        <dbReference type="ARBA" id="ARBA00022576"/>
    </source>
</evidence>
<gene>
    <name evidence="17 18" type="primary">ilvE</name>
    <name evidence="18" type="ORF">Pan97_47610</name>
</gene>
<dbReference type="NCBIfam" id="TIGR01122">
    <property type="entry name" value="ilvE_I"/>
    <property type="match status" value="1"/>
</dbReference>
<dbReference type="Gene3D" id="3.20.10.10">
    <property type="entry name" value="D-amino Acid Aminotransferase, subunit A, domain 2"/>
    <property type="match status" value="1"/>
</dbReference>
<dbReference type="UniPathway" id="UPA00048">
    <property type="reaction ID" value="UER00073"/>
</dbReference>
<comment type="function">
    <text evidence="2 17">Acts on leucine, isoleucine and valine.</text>
</comment>
<comment type="pathway">
    <text evidence="4 17">Amino-acid biosynthesis; L-valine biosynthesis; L-valine from pyruvate: step 4/4.</text>
</comment>
<dbReference type="GO" id="GO:0052655">
    <property type="term" value="F:L-valine-2-oxoglutarate transaminase activity"/>
    <property type="evidence" value="ECO:0007669"/>
    <property type="project" value="RHEA"/>
</dbReference>
<dbReference type="InterPro" id="IPR043132">
    <property type="entry name" value="BCAT-like_C"/>
</dbReference>
<dbReference type="GO" id="GO:0052656">
    <property type="term" value="F:L-isoleucine-2-oxoglutarate transaminase activity"/>
    <property type="evidence" value="ECO:0007669"/>
    <property type="project" value="RHEA"/>
</dbReference>
<dbReference type="PANTHER" id="PTHR42743:SF11">
    <property type="entry name" value="AMINODEOXYCHORISMATE LYASE"/>
    <property type="match status" value="1"/>
</dbReference>
<protein>
    <recommendedName>
        <fullName evidence="17">Branched-chain-amino-acid aminotransferase</fullName>
        <shortName evidence="17">BCAT</shortName>
        <ecNumber evidence="17">2.6.1.42</ecNumber>
    </recommendedName>
</protein>
<dbReference type="FunFam" id="3.20.10.10:FF:000002">
    <property type="entry name" value="D-alanine aminotransferase"/>
    <property type="match status" value="1"/>
</dbReference>
<dbReference type="KEGG" id="bvo:Pan97_47610"/>